<dbReference type="GO" id="GO:0016780">
    <property type="term" value="F:phosphotransferase activity, for other substituted phosphate groups"/>
    <property type="evidence" value="ECO:0007669"/>
    <property type="project" value="TreeGrafter"/>
</dbReference>
<comment type="similarity">
    <text evidence="1">Belongs to the bacterial sugar transferase family.</text>
</comment>
<proteinExistence type="inferred from homology"/>
<gene>
    <name evidence="4" type="primary">epsL_2</name>
    <name evidence="4" type="ORF">Mal64_26330</name>
</gene>
<comment type="caution">
    <text evidence="4">The sequence shown here is derived from an EMBL/GenBank/DDBJ whole genome shotgun (WGS) entry which is preliminary data.</text>
</comment>
<keyword evidence="4" id="KW-0808">Transferase</keyword>
<reference evidence="4 5" key="1">
    <citation type="submission" date="2019-02" db="EMBL/GenBank/DDBJ databases">
        <title>Deep-cultivation of Planctomycetes and their phenomic and genomic characterization uncovers novel biology.</title>
        <authorList>
            <person name="Wiegand S."/>
            <person name="Jogler M."/>
            <person name="Boedeker C."/>
            <person name="Pinto D."/>
            <person name="Vollmers J."/>
            <person name="Rivas-Marin E."/>
            <person name="Kohn T."/>
            <person name="Peeters S.H."/>
            <person name="Heuer A."/>
            <person name="Rast P."/>
            <person name="Oberbeckmann S."/>
            <person name="Bunk B."/>
            <person name="Jeske O."/>
            <person name="Meyerdierks A."/>
            <person name="Storesund J.E."/>
            <person name="Kallscheuer N."/>
            <person name="Luecker S."/>
            <person name="Lage O.M."/>
            <person name="Pohl T."/>
            <person name="Merkel B.J."/>
            <person name="Hornburger P."/>
            <person name="Mueller R.-W."/>
            <person name="Bruemmer F."/>
            <person name="Labrenz M."/>
            <person name="Spormann A.M."/>
            <person name="Op Den Camp H."/>
            <person name="Overmann J."/>
            <person name="Amann R."/>
            <person name="Jetten M.S.M."/>
            <person name="Mascher T."/>
            <person name="Medema M.H."/>
            <person name="Devos D.P."/>
            <person name="Kaster A.-K."/>
            <person name="Ovreas L."/>
            <person name="Rohde M."/>
            <person name="Galperin M.Y."/>
            <person name="Jogler C."/>
        </authorList>
    </citation>
    <scope>NUCLEOTIDE SEQUENCE [LARGE SCALE GENOMIC DNA]</scope>
    <source>
        <strain evidence="4 5">Mal64</strain>
    </source>
</reference>
<name>A0A5C5ZI61_9BACT</name>
<dbReference type="PANTHER" id="PTHR30576:SF10">
    <property type="entry name" value="SLL5057 PROTEIN"/>
    <property type="match status" value="1"/>
</dbReference>
<dbReference type="AlphaFoldDB" id="A0A5C5ZI61"/>
<keyword evidence="5" id="KW-1185">Reference proteome</keyword>
<organism evidence="4 5">
    <name type="scientific">Pseudobythopirellula maris</name>
    <dbReference type="NCBI Taxonomy" id="2527991"/>
    <lineage>
        <taxon>Bacteria</taxon>
        <taxon>Pseudomonadati</taxon>
        <taxon>Planctomycetota</taxon>
        <taxon>Planctomycetia</taxon>
        <taxon>Pirellulales</taxon>
        <taxon>Lacipirellulaceae</taxon>
        <taxon>Pseudobythopirellula</taxon>
    </lineage>
</organism>
<protein>
    <submittedName>
        <fullName evidence="4">Putative sugar transferase EpsL</fullName>
        <ecNumber evidence="4">2.-.-.-</ecNumber>
    </submittedName>
</protein>
<dbReference type="EC" id="2.-.-.-" evidence="4"/>
<dbReference type="Pfam" id="PF02397">
    <property type="entry name" value="Bac_transf"/>
    <property type="match status" value="1"/>
</dbReference>
<feature type="region of interest" description="Disordered" evidence="2">
    <location>
        <begin position="101"/>
        <end position="126"/>
    </location>
</feature>
<dbReference type="InterPro" id="IPR003362">
    <property type="entry name" value="Bact_transf"/>
</dbReference>
<dbReference type="Proteomes" id="UP000315440">
    <property type="component" value="Unassembled WGS sequence"/>
</dbReference>
<evidence type="ECO:0000313" key="5">
    <source>
        <dbReference type="Proteomes" id="UP000315440"/>
    </source>
</evidence>
<evidence type="ECO:0000256" key="2">
    <source>
        <dbReference type="SAM" id="MobiDB-lite"/>
    </source>
</evidence>
<evidence type="ECO:0000256" key="1">
    <source>
        <dbReference type="ARBA" id="ARBA00006464"/>
    </source>
</evidence>
<dbReference type="PANTHER" id="PTHR30576">
    <property type="entry name" value="COLANIC BIOSYNTHESIS UDP-GLUCOSE LIPID CARRIER TRANSFERASE"/>
    <property type="match status" value="1"/>
</dbReference>
<evidence type="ECO:0000259" key="3">
    <source>
        <dbReference type="Pfam" id="PF02397"/>
    </source>
</evidence>
<sequence>MALLVLGPVLAVAALWVLAISPGPVLFRQQRVGLGGEPFAILKLRTMTIPAPDEERSTVSVRNDPRLIRGAPLIRKLKIDEIPQLLNVLLGDMSLVGPRPTVQEDYDKMTPRQRRRCETPPGMTGLAQVRGNTSLSWPQRIEFDLKYLARRSFWLDTRVLSRTAWLVLRGAAHTDPPSENEWEAAA</sequence>
<accession>A0A5C5ZI61</accession>
<dbReference type="EMBL" id="SJPQ01000003">
    <property type="protein sequence ID" value="TWT87099.1"/>
    <property type="molecule type" value="Genomic_DNA"/>
</dbReference>
<feature type="domain" description="Bacterial sugar transferase" evidence="3">
    <location>
        <begin position="2"/>
        <end position="168"/>
    </location>
</feature>
<evidence type="ECO:0000313" key="4">
    <source>
        <dbReference type="EMBL" id="TWT87099.1"/>
    </source>
</evidence>